<dbReference type="CDD" id="cd04301">
    <property type="entry name" value="NAT_SF"/>
    <property type="match status" value="1"/>
</dbReference>
<feature type="domain" description="N-acetyltransferase" evidence="3">
    <location>
        <begin position="3"/>
        <end position="149"/>
    </location>
</feature>
<comment type="caution">
    <text evidence="4">The sequence shown here is derived from an EMBL/GenBank/DDBJ whole genome shotgun (WGS) entry which is preliminary data.</text>
</comment>
<protein>
    <recommendedName>
        <fullName evidence="3">N-acetyltransferase domain-containing protein</fullName>
    </recommendedName>
</protein>
<reference evidence="4" key="1">
    <citation type="journal article" date="2015" name="Nature">
        <title>Complex archaea that bridge the gap between prokaryotes and eukaryotes.</title>
        <authorList>
            <person name="Spang A."/>
            <person name="Saw J.H."/>
            <person name="Jorgensen S.L."/>
            <person name="Zaremba-Niedzwiedzka K."/>
            <person name="Martijn J."/>
            <person name="Lind A.E."/>
            <person name="van Eijk R."/>
            <person name="Schleper C."/>
            <person name="Guy L."/>
            <person name="Ettema T.J."/>
        </authorList>
    </citation>
    <scope>NUCLEOTIDE SEQUENCE</scope>
</reference>
<gene>
    <name evidence="4" type="ORF">LCGC14_0137880</name>
</gene>
<dbReference type="EMBL" id="LAZR01000047">
    <property type="protein sequence ID" value="KKN99344.1"/>
    <property type="molecule type" value="Genomic_DNA"/>
</dbReference>
<dbReference type="Pfam" id="PF00583">
    <property type="entry name" value="Acetyltransf_1"/>
    <property type="match status" value="1"/>
</dbReference>
<keyword evidence="2" id="KW-0012">Acyltransferase</keyword>
<dbReference type="GO" id="GO:0016747">
    <property type="term" value="F:acyltransferase activity, transferring groups other than amino-acyl groups"/>
    <property type="evidence" value="ECO:0007669"/>
    <property type="project" value="InterPro"/>
</dbReference>
<dbReference type="Gene3D" id="3.40.630.30">
    <property type="match status" value="1"/>
</dbReference>
<dbReference type="AlphaFoldDB" id="A0A0F9V5U9"/>
<dbReference type="SUPFAM" id="SSF55729">
    <property type="entry name" value="Acyl-CoA N-acyltransferases (Nat)"/>
    <property type="match status" value="1"/>
</dbReference>
<sequence length="149" mass="16234">MSASFTLAKPEHLDRLVALVASFHAETGIEQTDDDRHNGLAPLLEGTPYGVAYLIGPARAPIGYIIITFGWSVEFGGLDAIIDEIYVRPGVRGRGIATEALLAVPNALAGGGLRAIHLEVERGNAIAQKLYHRAGFRPRENYMFMSRKF</sequence>
<evidence type="ECO:0000256" key="1">
    <source>
        <dbReference type="ARBA" id="ARBA00022679"/>
    </source>
</evidence>
<dbReference type="InterPro" id="IPR050680">
    <property type="entry name" value="YpeA/RimI_acetyltransf"/>
</dbReference>
<dbReference type="PROSITE" id="PS51186">
    <property type="entry name" value="GNAT"/>
    <property type="match status" value="1"/>
</dbReference>
<evidence type="ECO:0000313" key="4">
    <source>
        <dbReference type="EMBL" id="KKN99344.1"/>
    </source>
</evidence>
<organism evidence="4">
    <name type="scientific">marine sediment metagenome</name>
    <dbReference type="NCBI Taxonomy" id="412755"/>
    <lineage>
        <taxon>unclassified sequences</taxon>
        <taxon>metagenomes</taxon>
        <taxon>ecological metagenomes</taxon>
    </lineage>
</organism>
<evidence type="ECO:0000259" key="3">
    <source>
        <dbReference type="PROSITE" id="PS51186"/>
    </source>
</evidence>
<proteinExistence type="predicted"/>
<name>A0A0F9V5U9_9ZZZZ</name>
<accession>A0A0F9V5U9</accession>
<dbReference type="InterPro" id="IPR000182">
    <property type="entry name" value="GNAT_dom"/>
</dbReference>
<keyword evidence="1" id="KW-0808">Transferase</keyword>
<evidence type="ECO:0000256" key="2">
    <source>
        <dbReference type="ARBA" id="ARBA00023315"/>
    </source>
</evidence>
<dbReference type="InterPro" id="IPR016181">
    <property type="entry name" value="Acyl_CoA_acyltransferase"/>
</dbReference>
<dbReference type="PANTHER" id="PTHR43420">
    <property type="entry name" value="ACETYLTRANSFERASE"/>
    <property type="match status" value="1"/>
</dbReference>